<dbReference type="InterPro" id="IPR046346">
    <property type="entry name" value="Aminoacid_DH-like_N_sf"/>
</dbReference>
<name>A0A9X2JQ19_9RHOB</name>
<evidence type="ECO:0000256" key="1">
    <source>
        <dbReference type="ARBA" id="ARBA00004871"/>
    </source>
</evidence>
<reference evidence="5" key="1">
    <citation type="submission" date="2022-06" db="EMBL/GenBank/DDBJ databases">
        <title>Limimaricola sediminis sp. nov., isolated from an intertidal sediment.</title>
        <authorList>
            <person name="Shao X."/>
        </authorList>
    </citation>
    <scope>NUCLEOTIDE SEQUENCE</scope>
    <source>
        <strain evidence="5">ASW11-118</strain>
    </source>
</reference>
<dbReference type="PANTHER" id="PTHR21089:SF1">
    <property type="entry name" value="BIFUNCTIONAL 3-DEHYDROQUINATE DEHYDRATASE_SHIKIMATE DEHYDROGENASE, CHLOROPLASTIC"/>
    <property type="match status" value="1"/>
</dbReference>
<dbReference type="RefSeq" id="WP_253335371.1">
    <property type="nucleotide sequence ID" value="NZ_JAMYXC010000321.1"/>
</dbReference>
<dbReference type="AlphaFoldDB" id="A0A9X2JQ19"/>
<proteinExistence type="predicted"/>
<gene>
    <name evidence="5" type="ORF">NHG85_19290</name>
</gene>
<dbReference type="InterPro" id="IPR036291">
    <property type="entry name" value="NAD(P)-bd_dom_sf"/>
</dbReference>
<dbReference type="Pfam" id="PF08501">
    <property type="entry name" value="Shikimate_dh_N"/>
    <property type="match status" value="1"/>
</dbReference>
<keyword evidence="3" id="KW-0028">Amino-acid biosynthesis</keyword>
<evidence type="ECO:0000313" key="5">
    <source>
        <dbReference type="EMBL" id="MCP1170652.1"/>
    </source>
</evidence>
<dbReference type="EMBL" id="JAMYXC010000321">
    <property type="protein sequence ID" value="MCP1170652.1"/>
    <property type="molecule type" value="Genomic_DNA"/>
</dbReference>
<dbReference type="GO" id="GO:0019632">
    <property type="term" value="P:shikimate metabolic process"/>
    <property type="evidence" value="ECO:0007669"/>
    <property type="project" value="TreeGrafter"/>
</dbReference>
<evidence type="ECO:0000313" key="6">
    <source>
        <dbReference type="Proteomes" id="UP001139477"/>
    </source>
</evidence>
<comment type="pathway">
    <text evidence="1">Metabolic intermediate biosynthesis; chorismate biosynthesis; chorismate from D-erythrose 4-phosphate and phosphoenolpyruvate: step 4/7.</text>
</comment>
<keyword evidence="3" id="KW-0057">Aromatic amino acid biosynthesis</keyword>
<dbReference type="SUPFAM" id="SSF51735">
    <property type="entry name" value="NAD(P)-binding Rossmann-fold domains"/>
    <property type="match status" value="1"/>
</dbReference>
<dbReference type="GO" id="GO:0004764">
    <property type="term" value="F:shikimate 3-dehydrogenase (NADP+) activity"/>
    <property type="evidence" value="ECO:0007669"/>
    <property type="project" value="InterPro"/>
</dbReference>
<evidence type="ECO:0000256" key="2">
    <source>
        <dbReference type="ARBA" id="ARBA00023002"/>
    </source>
</evidence>
<dbReference type="Proteomes" id="UP001139477">
    <property type="component" value="Unassembled WGS sequence"/>
</dbReference>
<dbReference type="GO" id="GO:0009423">
    <property type="term" value="P:chorismate biosynthetic process"/>
    <property type="evidence" value="ECO:0007669"/>
    <property type="project" value="TreeGrafter"/>
</dbReference>
<dbReference type="Gene3D" id="3.40.50.10860">
    <property type="entry name" value="Leucine Dehydrogenase, chain A, domain 1"/>
    <property type="match status" value="1"/>
</dbReference>
<dbReference type="PANTHER" id="PTHR21089">
    <property type="entry name" value="SHIKIMATE DEHYDROGENASE"/>
    <property type="match status" value="1"/>
</dbReference>
<dbReference type="Gene3D" id="3.40.50.720">
    <property type="entry name" value="NAD(P)-binding Rossmann-like Domain"/>
    <property type="match status" value="1"/>
</dbReference>
<evidence type="ECO:0000259" key="4">
    <source>
        <dbReference type="Pfam" id="PF08501"/>
    </source>
</evidence>
<dbReference type="SUPFAM" id="SSF53223">
    <property type="entry name" value="Aminoacid dehydrogenase-like, N-terminal domain"/>
    <property type="match status" value="1"/>
</dbReference>
<feature type="domain" description="Shikimate dehydrogenase substrate binding N-terminal" evidence="4">
    <location>
        <begin position="18"/>
        <end position="101"/>
    </location>
</feature>
<comment type="caution">
    <text evidence="5">The sequence shown here is derived from an EMBL/GenBank/DDBJ whole genome shotgun (WGS) entry which is preliminary data.</text>
</comment>
<dbReference type="GO" id="GO:0009073">
    <property type="term" value="P:aromatic amino acid family biosynthetic process"/>
    <property type="evidence" value="ECO:0007669"/>
    <property type="project" value="UniProtKB-KW"/>
</dbReference>
<evidence type="ECO:0000256" key="3">
    <source>
        <dbReference type="ARBA" id="ARBA00023141"/>
    </source>
</evidence>
<accession>A0A9X2JQ19</accession>
<keyword evidence="6" id="KW-1185">Reference proteome</keyword>
<dbReference type="CDD" id="cd01065">
    <property type="entry name" value="NAD_bind_Shikimate_DH"/>
    <property type="match status" value="1"/>
</dbReference>
<protein>
    <submittedName>
        <fullName evidence="5">Shikimate dehydrogenase</fullName>
    </submittedName>
</protein>
<organism evidence="5 6">
    <name type="scientific">Limimaricola litoreus</name>
    <dbReference type="NCBI Taxonomy" id="2955316"/>
    <lineage>
        <taxon>Bacteria</taxon>
        <taxon>Pseudomonadati</taxon>
        <taxon>Pseudomonadota</taxon>
        <taxon>Alphaproteobacteria</taxon>
        <taxon>Rhodobacterales</taxon>
        <taxon>Paracoccaceae</taxon>
        <taxon>Limimaricola</taxon>
    </lineage>
</organism>
<dbReference type="InterPro" id="IPR022893">
    <property type="entry name" value="Shikimate_DH_fam"/>
</dbReference>
<sequence>MQGHTAMPPHAPTLRLGLIGDNIRASRSPLLHRIAGEMLGRPTTYDSLIPADLKRDFHAVFADCGRVYRGINVTYPYKEIAAKKVMVEDPLVRGIGAVNKVLFEPDGPKGHNTDHTGFMAAYARVRGDTPPGTVLMIGTGGVGRAVAFGLAGLGAAVVRLMDRDRAKAEVLASELRAAAPGIAIEVHENAEGACHGADGLINCTPLGMEGHPGTPLPRKAMAGASWAFDAVYTPEHTRFLLDAATGGLQIISGWELYFYQGLHASKLFTGHSLDAEALRARLRED</sequence>
<keyword evidence="2" id="KW-0560">Oxidoreductase</keyword>
<dbReference type="InterPro" id="IPR013708">
    <property type="entry name" value="Shikimate_DH-bd_N"/>
</dbReference>